<dbReference type="PIRSF" id="PIRSF009320">
    <property type="entry name" value="Nuc_binding_HP_1000"/>
    <property type="match status" value="1"/>
</dbReference>
<gene>
    <name evidence="2" type="ORF">SAMN06265338_10784</name>
</gene>
<dbReference type="Pfam" id="PF01656">
    <property type="entry name" value="CbiA"/>
    <property type="match status" value="1"/>
</dbReference>
<dbReference type="InterPro" id="IPR050678">
    <property type="entry name" value="DNA_Partitioning_ATPase"/>
</dbReference>
<dbReference type="Gene3D" id="3.40.50.300">
    <property type="entry name" value="P-loop containing nucleotide triphosphate hydrolases"/>
    <property type="match status" value="1"/>
</dbReference>
<dbReference type="RefSeq" id="WP_158255260.1">
    <property type="nucleotide sequence ID" value="NZ_FYDG01000007.1"/>
</dbReference>
<dbReference type="PANTHER" id="PTHR13696">
    <property type="entry name" value="P-LOOP CONTAINING NUCLEOSIDE TRIPHOSPHATE HYDROLASE"/>
    <property type="match status" value="1"/>
</dbReference>
<dbReference type="AlphaFoldDB" id="A0A212RTK9"/>
<accession>A0A212RTK9</accession>
<dbReference type="EMBL" id="FYDG01000007">
    <property type="protein sequence ID" value="SNB76022.1"/>
    <property type="molecule type" value="Genomic_DNA"/>
</dbReference>
<organism evidence="2 3">
    <name type="scientific">Rhodoblastus acidophilus</name>
    <name type="common">Rhodopseudomonas acidophila</name>
    <dbReference type="NCBI Taxonomy" id="1074"/>
    <lineage>
        <taxon>Bacteria</taxon>
        <taxon>Pseudomonadati</taxon>
        <taxon>Pseudomonadota</taxon>
        <taxon>Alphaproteobacteria</taxon>
        <taxon>Hyphomicrobiales</taxon>
        <taxon>Rhodoblastaceae</taxon>
        <taxon>Rhodoblastus</taxon>
    </lineage>
</organism>
<proteinExistence type="predicted"/>
<dbReference type="SUPFAM" id="SSF52540">
    <property type="entry name" value="P-loop containing nucleoside triphosphate hydrolases"/>
    <property type="match status" value="1"/>
</dbReference>
<evidence type="ECO:0000259" key="1">
    <source>
        <dbReference type="Pfam" id="PF01656"/>
    </source>
</evidence>
<dbReference type="Proteomes" id="UP000198418">
    <property type="component" value="Unassembled WGS sequence"/>
</dbReference>
<keyword evidence="3" id="KW-1185">Reference proteome</keyword>
<protein>
    <submittedName>
        <fullName evidence="2">Plasmid segregation oscillating ATPase ParF</fullName>
    </submittedName>
</protein>
<name>A0A212RTK9_RHOAC</name>
<evidence type="ECO:0000313" key="2">
    <source>
        <dbReference type="EMBL" id="SNB76022.1"/>
    </source>
</evidence>
<dbReference type="InterPro" id="IPR002586">
    <property type="entry name" value="CobQ/CobB/MinD/ParA_Nub-bd_dom"/>
</dbReference>
<evidence type="ECO:0000313" key="3">
    <source>
        <dbReference type="Proteomes" id="UP000198418"/>
    </source>
</evidence>
<reference evidence="3" key="1">
    <citation type="submission" date="2017-06" db="EMBL/GenBank/DDBJ databases">
        <authorList>
            <person name="Varghese N."/>
            <person name="Submissions S."/>
        </authorList>
    </citation>
    <scope>NUCLEOTIDE SEQUENCE [LARGE SCALE GENOMIC DNA]</scope>
    <source>
        <strain evidence="3">DSM 137</strain>
    </source>
</reference>
<feature type="domain" description="CobQ/CobB/MinD/ParA nucleotide binding" evidence="1">
    <location>
        <begin position="4"/>
        <end position="177"/>
    </location>
</feature>
<dbReference type="CDD" id="cd02042">
    <property type="entry name" value="ParAB_family"/>
    <property type="match status" value="1"/>
</dbReference>
<dbReference type="InterPro" id="IPR027417">
    <property type="entry name" value="P-loop_NTPase"/>
</dbReference>
<dbReference type="OrthoDB" id="7933505at2"/>
<sequence length="215" mass="22979">MRKIAIVTQKGGAGKTTLAICLAVAAREAGENVCLIDLDPMGSLTDWGHRRKSEDILVMATVPSELPWIMSQLKMHGATVVIVDTPAGDTDVAAAAIDATDLCLVPARPNIFDVAACGGTLKRLKVQERDYAFVLNQCPPQRQTPRIQQGIDALAAMGALLTPLVASRADYQEAARKAMGVTELNSSGAAAAEMRELWRSTRARLESRAQKGRVA</sequence>
<dbReference type="PANTHER" id="PTHR13696:SF96">
    <property type="entry name" value="COBQ_COBB_MIND_PARA NUCLEOTIDE BINDING DOMAIN-CONTAINING PROTEIN"/>
    <property type="match status" value="1"/>
</dbReference>